<dbReference type="Pfam" id="PF01663">
    <property type="entry name" value="Phosphodiest"/>
    <property type="match status" value="1"/>
</dbReference>
<sequence length="512" mass="59150">MKHPILLVWIFLWTVCAFAQNPGKSTQPNIVLIISDDHTQQAISAYGSKIAKTPNIDRIAKSGVLFNRAYVNNSICGPSRAAILTGTYSHVNGFLDNDNSSYDSSQDQFVNHLQSAGYQTAWIGKYHLGEDPKGFDYWEILPGQGHYYNPDFIQMDGKRVRKEGYVSDLIEDAAESWLGKRDPEKPFCLILGHKATHRTWMPDLQDLRKYDDVVFPLPPNFYDSYEGREAAKAQDMSISKTMVMDYDLKMYANDSKDGNVTRMTPAQREEFDAYYKPIRDELAKANLSGNALTEWKFQRYMRDYLATAESMDRNIGRLLDYLDAENLDENTIVIYVSDQGFYLGEHGWFDKRFMYEESFRTPMMMRYPGVVPAGMVSDHLVMNLDLAPTLLEAAGVKIPERMQGKSFLPMLKNPRSKGREALYYHYYEYGTHSVSPHFGIKTDRYKLIRFYRRVESWELFDLEKDPSEMRNLYGQADYAEVEKELKAKLRQLILDYGDEGALKIFETDISNR</sequence>
<keyword evidence="3" id="KW-0732">Signal</keyword>
<dbReference type="PROSITE" id="PS00149">
    <property type="entry name" value="SULFATASE_2"/>
    <property type="match status" value="1"/>
</dbReference>
<name>A0A418PNY6_9BACT</name>
<keyword evidence="2" id="KW-0378">Hydrolase</keyword>
<protein>
    <submittedName>
        <fullName evidence="5">DUF4976 domain-containing protein</fullName>
    </submittedName>
</protein>
<dbReference type="InterPro" id="IPR032506">
    <property type="entry name" value="SGSH_C"/>
</dbReference>
<accession>A0A418PNY6</accession>
<dbReference type="InterPro" id="IPR024607">
    <property type="entry name" value="Sulfatase_CS"/>
</dbReference>
<dbReference type="InterPro" id="IPR002591">
    <property type="entry name" value="Phosphodiest/P_Trfase"/>
</dbReference>
<dbReference type="GO" id="GO:0016787">
    <property type="term" value="F:hydrolase activity"/>
    <property type="evidence" value="ECO:0007669"/>
    <property type="project" value="UniProtKB-KW"/>
</dbReference>
<organism evidence="5 6">
    <name type="scientific">Algoriphagus lacus</name>
    <dbReference type="NCBI Taxonomy" id="2056311"/>
    <lineage>
        <taxon>Bacteria</taxon>
        <taxon>Pseudomonadati</taxon>
        <taxon>Bacteroidota</taxon>
        <taxon>Cytophagia</taxon>
        <taxon>Cytophagales</taxon>
        <taxon>Cyclobacteriaceae</taxon>
        <taxon>Algoriphagus</taxon>
    </lineage>
</organism>
<dbReference type="RefSeq" id="WP_119478736.1">
    <property type="nucleotide sequence ID" value="NZ_QXML01000008.1"/>
</dbReference>
<feature type="chain" id="PRO_5019527817" evidence="3">
    <location>
        <begin position="20"/>
        <end position="512"/>
    </location>
</feature>
<evidence type="ECO:0000313" key="5">
    <source>
        <dbReference type="EMBL" id="RIW13622.1"/>
    </source>
</evidence>
<reference evidence="5 6" key="1">
    <citation type="submission" date="2018-09" db="EMBL/GenBank/DDBJ databases">
        <authorList>
            <person name="Wang X."/>
            <person name="Du Z."/>
        </authorList>
    </citation>
    <scope>NUCLEOTIDE SEQUENCE [LARGE SCALE GENOMIC DNA]</scope>
    <source>
        <strain evidence="5 6">N3</strain>
    </source>
</reference>
<dbReference type="Pfam" id="PF16347">
    <property type="entry name" value="SGSH_C"/>
    <property type="match status" value="1"/>
</dbReference>
<comment type="similarity">
    <text evidence="1">Belongs to the sulfatase family.</text>
</comment>
<evidence type="ECO:0000259" key="4">
    <source>
        <dbReference type="Pfam" id="PF16347"/>
    </source>
</evidence>
<evidence type="ECO:0000256" key="3">
    <source>
        <dbReference type="SAM" id="SignalP"/>
    </source>
</evidence>
<dbReference type="PANTHER" id="PTHR43108">
    <property type="entry name" value="N-ACETYLGLUCOSAMINE-6-SULFATASE FAMILY MEMBER"/>
    <property type="match status" value="1"/>
</dbReference>
<dbReference type="EMBL" id="QXML01000008">
    <property type="protein sequence ID" value="RIW13622.1"/>
    <property type="molecule type" value="Genomic_DNA"/>
</dbReference>
<dbReference type="OrthoDB" id="9789742at2"/>
<dbReference type="PROSITE" id="PS00523">
    <property type="entry name" value="SULFATASE_1"/>
    <property type="match status" value="1"/>
</dbReference>
<dbReference type="AlphaFoldDB" id="A0A418PNY6"/>
<evidence type="ECO:0000313" key="6">
    <source>
        <dbReference type="Proteomes" id="UP000283522"/>
    </source>
</evidence>
<keyword evidence="6" id="KW-1185">Reference proteome</keyword>
<gene>
    <name evidence="5" type="ORF">D0X99_15370</name>
</gene>
<dbReference type="PANTHER" id="PTHR43108:SF6">
    <property type="entry name" value="N-SULPHOGLUCOSAMINE SULPHOHYDROLASE"/>
    <property type="match status" value="1"/>
</dbReference>
<comment type="caution">
    <text evidence="5">The sequence shown here is derived from an EMBL/GenBank/DDBJ whole genome shotgun (WGS) entry which is preliminary data.</text>
</comment>
<proteinExistence type="inferred from homology"/>
<dbReference type="SUPFAM" id="SSF53649">
    <property type="entry name" value="Alkaline phosphatase-like"/>
    <property type="match status" value="1"/>
</dbReference>
<feature type="signal peptide" evidence="3">
    <location>
        <begin position="1"/>
        <end position="19"/>
    </location>
</feature>
<evidence type="ECO:0000256" key="1">
    <source>
        <dbReference type="ARBA" id="ARBA00008779"/>
    </source>
</evidence>
<dbReference type="Proteomes" id="UP000283522">
    <property type="component" value="Unassembled WGS sequence"/>
</dbReference>
<feature type="domain" description="N-sulphoglucosamine sulphohydrolase C-terminal" evidence="4">
    <location>
        <begin position="344"/>
        <end position="492"/>
    </location>
</feature>
<dbReference type="InterPro" id="IPR017850">
    <property type="entry name" value="Alkaline_phosphatase_core_sf"/>
</dbReference>
<evidence type="ECO:0000256" key="2">
    <source>
        <dbReference type="ARBA" id="ARBA00022801"/>
    </source>
</evidence>
<dbReference type="Gene3D" id="3.40.720.10">
    <property type="entry name" value="Alkaline Phosphatase, subunit A"/>
    <property type="match status" value="1"/>
</dbReference>
<dbReference type="CDD" id="cd16031">
    <property type="entry name" value="G6S_like"/>
    <property type="match status" value="1"/>
</dbReference>